<keyword evidence="4 7" id="KW-0812">Transmembrane</keyword>
<dbReference type="EC" id="2.7.8.31" evidence="9"/>
<feature type="domain" description="Bacterial sugar transferase" evidence="8">
    <location>
        <begin position="271"/>
        <end position="455"/>
    </location>
</feature>
<dbReference type="EMBL" id="VWNE01000001">
    <property type="protein sequence ID" value="KAA8486801.1"/>
    <property type="molecule type" value="Genomic_DNA"/>
</dbReference>
<evidence type="ECO:0000256" key="7">
    <source>
        <dbReference type="SAM" id="Phobius"/>
    </source>
</evidence>
<gene>
    <name evidence="9" type="ORF">F1649_00895</name>
</gene>
<dbReference type="GO" id="GO:0016020">
    <property type="term" value="C:membrane"/>
    <property type="evidence" value="ECO:0007669"/>
    <property type="project" value="UniProtKB-SubCell"/>
</dbReference>
<evidence type="ECO:0000256" key="4">
    <source>
        <dbReference type="ARBA" id="ARBA00022692"/>
    </source>
</evidence>
<dbReference type="InterPro" id="IPR017475">
    <property type="entry name" value="EPS_sugar_tfrase"/>
</dbReference>
<dbReference type="Pfam" id="PF02397">
    <property type="entry name" value="Bac_transf"/>
    <property type="match status" value="1"/>
</dbReference>
<dbReference type="Proteomes" id="UP000322918">
    <property type="component" value="Unassembled WGS sequence"/>
</dbReference>
<organism evidence="9 10">
    <name type="scientific">Arcticibacter tournemirensis</name>
    <dbReference type="NCBI Taxonomy" id="699437"/>
    <lineage>
        <taxon>Bacteria</taxon>
        <taxon>Pseudomonadati</taxon>
        <taxon>Bacteroidota</taxon>
        <taxon>Sphingobacteriia</taxon>
        <taxon>Sphingobacteriales</taxon>
        <taxon>Sphingobacteriaceae</taxon>
        <taxon>Arcticibacter</taxon>
    </lineage>
</organism>
<evidence type="ECO:0000256" key="5">
    <source>
        <dbReference type="ARBA" id="ARBA00022989"/>
    </source>
</evidence>
<dbReference type="PANTHER" id="PTHR30576">
    <property type="entry name" value="COLANIC BIOSYNTHESIS UDP-GLUCOSE LIPID CARRIER TRANSFERASE"/>
    <property type="match status" value="1"/>
</dbReference>
<reference evidence="9 10" key="1">
    <citation type="submission" date="2019-09" db="EMBL/GenBank/DDBJ databases">
        <title>Pararcticibacter amylolyticus gen. nov., sp. nov., isolated from a rottenly hemp rope, and reclassification of Pedobacter tournemirensis as Pararcticibacter tournemirensis comb. nov.</title>
        <authorList>
            <person name="Cai Y."/>
        </authorList>
    </citation>
    <scope>NUCLEOTIDE SEQUENCE [LARGE SCALE GENOMIC DNA]</scope>
    <source>
        <strain evidence="9 10">TF5-37.2-LB10</strain>
    </source>
</reference>
<evidence type="ECO:0000256" key="6">
    <source>
        <dbReference type="ARBA" id="ARBA00023136"/>
    </source>
</evidence>
<keyword evidence="6 7" id="KW-0472">Membrane</keyword>
<keyword evidence="10" id="KW-1185">Reference proteome</keyword>
<comment type="caution">
    <text evidence="9">The sequence shown here is derived from an EMBL/GenBank/DDBJ whole genome shotgun (WGS) entry which is preliminary data.</text>
</comment>
<keyword evidence="3 9" id="KW-0808">Transferase</keyword>
<feature type="transmembrane region" description="Helical" evidence="7">
    <location>
        <begin position="7"/>
        <end position="31"/>
    </location>
</feature>
<accession>A0A5M9HMU0</accession>
<dbReference type="PANTHER" id="PTHR30576:SF0">
    <property type="entry name" value="UNDECAPRENYL-PHOSPHATE N-ACETYLGALACTOSAMINYL 1-PHOSPHATE TRANSFERASE-RELATED"/>
    <property type="match status" value="1"/>
</dbReference>
<evidence type="ECO:0000259" key="8">
    <source>
        <dbReference type="Pfam" id="PF02397"/>
    </source>
</evidence>
<sequence length="462" mass="53585">MVMQNRYIYILCLILAFTDVVLINSAFFAAFNLVGPGREHLSLYRDFIIIFNLLWFICARAFDLYNKKTLHDKLLHTSTLECISLHYVILLLYVIFIEATNVSLILLLVFFLLLSFILFAGRLAAMLAGSWIRRRFKVARPVVLLGINPTSIQLADYFKNHDRQYSFEEYLNTDKSAMDDFKENILPAISRQMKKAAETGVNEVYISLGPHEISNAGLLLKEADKQCVRLRFVPDFSKSLERQFSINYLGGLPVISLNTEPLEEMHNRFLKRLFDITFSLGVLVFIFSWLYPLLAVLIKLQGPGPVFFKQLRSGRNNESFWCYKFRSMKVNGDSDSRQASKNDSRVTPIGRFLRKSSLDELPQFLNVLMGNMSIVGPRPHMLQHTEQYRNIIDKYMVRHYLKPGITGWAQINGYRGETGSIELMEKRVKHDLWYLENWTPLLDIKIVFLTVIHLIKDHDNAF</sequence>
<feature type="transmembrane region" description="Helical" evidence="7">
    <location>
        <begin position="273"/>
        <end position="291"/>
    </location>
</feature>
<dbReference type="OrthoDB" id="9808602at2"/>
<comment type="subcellular location">
    <subcellularLocation>
        <location evidence="1">Membrane</location>
        <topology evidence="1">Multi-pass membrane protein</topology>
    </subcellularLocation>
</comment>
<evidence type="ECO:0000256" key="3">
    <source>
        <dbReference type="ARBA" id="ARBA00022679"/>
    </source>
</evidence>
<evidence type="ECO:0000256" key="1">
    <source>
        <dbReference type="ARBA" id="ARBA00004141"/>
    </source>
</evidence>
<feature type="transmembrane region" description="Helical" evidence="7">
    <location>
        <begin position="43"/>
        <end position="62"/>
    </location>
</feature>
<evidence type="ECO:0000313" key="9">
    <source>
        <dbReference type="EMBL" id="KAA8486801.1"/>
    </source>
</evidence>
<dbReference type="NCBIfam" id="TIGR03023">
    <property type="entry name" value="WcaJ_sugtrans"/>
    <property type="match status" value="1"/>
</dbReference>
<proteinExistence type="inferred from homology"/>
<dbReference type="AlphaFoldDB" id="A0A5M9HMU0"/>
<protein>
    <submittedName>
        <fullName evidence="9">Undecaprenyl-phosphate glucose phosphotransferase</fullName>
        <ecNumber evidence="9">2.7.8.31</ecNumber>
    </submittedName>
</protein>
<keyword evidence="5 7" id="KW-1133">Transmembrane helix</keyword>
<dbReference type="Pfam" id="PF13727">
    <property type="entry name" value="CoA_binding_3"/>
    <property type="match status" value="1"/>
</dbReference>
<feature type="transmembrane region" description="Helical" evidence="7">
    <location>
        <begin position="74"/>
        <end position="96"/>
    </location>
</feature>
<name>A0A5M9HMU0_9SPHI</name>
<evidence type="ECO:0000313" key="10">
    <source>
        <dbReference type="Proteomes" id="UP000322918"/>
    </source>
</evidence>
<dbReference type="InterPro" id="IPR017473">
    <property type="entry name" value="Undecaprenyl-P_gluc_Ptfrase"/>
</dbReference>
<comment type="similarity">
    <text evidence="2">Belongs to the bacterial sugar transferase family.</text>
</comment>
<dbReference type="InterPro" id="IPR003362">
    <property type="entry name" value="Bact_transf"/>
</dbReference>
<feature type="transmembrane region" description="Helical" evidence="7">
    <location>
        <begin position="102"/>
        <end position="125"/>
    </location>
</feature>
<dbReference type="NCBIfam" id="TIGR03025">
    <property type="entry name" value="EPS_sugtrans"/>
    <property type="match status" value="1"/>
</dbReference>
<dbReference type="GO" id="GO:0089702">
    <property type="term" value="F:undecaprenyl-phosphate glucose phosphotransferase activity"/>
    <property type="evidence" value="ECO:0007669"/>
    <property type="project" value="UniProtKB-EC"/>
</dbReference>
<evidence type="ECO:0000256" key="2">
    <source>
        <dbReference type="ARBA" id="ARBA00006464"/>
    </source>
</evidence>